<evidence type="ECO:0000256" key="1">
    <source>
        <dbReference type="SAM" id="Phobius"/>
    </source>
</evidence>
<proteinExistence type="predicted"/>
<keyword evidence="1" id="KW-0812">Transmembrane</keyword>
<dbReference type="Proteomes" id="UP001221142">
    <property type="component" value="Unassembled WGS sequence"/>
</dbReference>
<name>A0AAD7CII5_9AGAR</name>
<organism evidence="2 3">
    <name type="scientific">Roridomyces roridus</name>
    <dbReference type="NCBI Taxonomy" id="1738132"/>
    <lineage>
        <taxon>Eukaryota</taxon>
        <taxon>Fungi</taxon>
        <taxon>Dikarya</taxon>
        <taxon>Basidiomycota</taxon>
        <taxon>Agaricomycotina</taxon>
        <taxon>Agaricomycetes</taxon>
        <taxon>Agaricomycetidae</taxon>
        <taxon>Agaricales</taxon>
        <taxon>Marasmiineae</taxon>
        <taxon>Mycenaceae</taxon>
        <taxon>Roridomyces</taxon>
    </lineage>
</organism>
<sequence>MLYLTQELALGFAIRKYSSLTETHDRMLAWSGIGSSLSTLYQQVSSSGLGFSVLAITGYFLALSLLHVTTPALFSVQPFDQIATIPITLQSIPQWNDSDQNAAISYTQNSAEFLSMIRTLDTAHTIGLRNSSLYDTPIESYPNSQPLGISATGFQVTCRSIAGVVDTSSIMEFPGLPSILNVKLSALNTTVLAYVPGPSYIAMSNPFPYNGSIMLYITNKVIDSHGNTSSPVLLGDTSPVPQIQFMECTRFLISQSAQVDPAARTLIESSLEPAVDRTSSQWPTVLGNGSNDATFIGGTSWVSILANLRVSGIVPPGWDSQFQMSWGDVFLAEELGLDTSWGYNAGQSSASSNSVYLHDVENALGKLLASIFWTGGNAKPLTLTMEYGFQNGTPTSVVQNIQKPPVLLTKNETLSQIVPAARLEMSPFAVSIGLGASLVALILGIYFATGPLGPKSHLNSLGLLQIIWVTHHHPDLKDIFDEANDETDALREAGMVKVRLVDAE</sequence>
<protein>
    <submittedName>
        <fullName evidence="2">Uncharacterized protein</fullName>
    </submittedName>
</protein>
<evidence type="ECO:0000313" key="3">
    <source>
        <dbReference type="Proteomes" id="UP001221142"/>
    </source>
</evidence>
<feature type="transmembrane region" description="Helical" evidence="1">
    <location>
        <begin position="428"/>
        <end position="448"/>
    </location>
</feature>
<keyword evidence="1" id="KW-0472">Membrane</keyword>
<evidence type="ECO:0000313" key="2">
    <source>
        <dbReference type="EMBL" id="KAJ7649984.1"/>
    </source>
</evidence>
<keyword evidence="1" id="KW-1133">Transmembrane helix</keyword>
<comment type="caution">
    <text evidence="2">The sequence shown here is derived from an EMBL/GenBank/DDBJ whole genome shotgun (WGS) entry which is preliminary data.</text>
</comment>
<keyword evidence="3" id="KW-1185">Reference proteome</keyword>
<dbReference type="EMBL" id="JARKIF010000001">
    <property type="protein sequence ID" value="KAJ7649984.1"/>
    <property type="molecule type" value="Genomic_DNA"/>
</dbReference>
<accession>A0AAD7CII5</accession>
<dbReference type="AlphaFoldDB" id="A0AAD7CII5"/>
<gene>
    <name evidence="2" type="ORF">FB45DRAFT_1017396</name>
</gene>
<reference evidence="2" key="1">
    <citation type="submission" date="2023-03" db="EMBL/GenBank/DDBJ databases">
        <title>Massive genome expansion in bonnet fungi (Mycena s.s.) driven by repeated elements and novel gene families across ecological guilds.</title>
        <authorList>
            <consortium name="Lawrence Berkeley National Laboratory"/>
            <person name="Harder C.B."/>
            <person name="Miyauchi S."/>
            <person name="Viragh M."/>
            <person name="Kuo A."/>
            <person name="Thoen E."/>
            <person name="Andreopoulos B."/>
            <person name="Lu D."/>
            <person name="Skrede I."/>
            <person name="Drula E."/>
            <person name="Henrissat B."/>
            <person name="Morin E."/>
            <person name="Kohler A."/>
            <person name="Barry K."/>
            <person name="LaButti K."/>
            <person name="Morin E."/>
            <person name="Salamov A."/>
            <person name="Lipzen A."/>
            <person name="Mereny Z."/>
            <person name="Hegedus B."/>
            <person name="Baldrian P."/>
            <person name="Stursova M."/>
            <person name="Weitz H."/>
            <person name="Taylor A."/>
            <person name="Grigoriev I.V."/>
            <person name="Nagy L.G."/>
            <person name="Martin F."/>
            <person name="Kauserud H."/>
        </authorList>
    </citation>
    <scope>NUCLEOTIDE SEQUENCE</scope>
    <source>
        <strain evidence="2">9284</strain>
    </source>
</reference>